<dbReference type="GeneID" id="59292739"/>
<dbReference type="RefSeq" id="XP_037160026.1">
    <property type="nucleotide sequence ID" value="XM_037312977.1"/>
</dbReference>
<evidence type="ECO:0000313" key="1">
    <source>
        <dbReference type="EMBL" id="KAF6230558.1"/>
    </source>
</evidence>
<name>A0A8H6FL73_9LECA</name>
<comment type="caution">
    <text evidence="1">The sequence shown here is derived from an EMBL/GenBank/DDBJ whole genome shotgun (WGS) entry which is preliminary data.</text>
</comment>
<sequence length="338" mass="37538">MKLALPLLLSAARTVSISVPSPTLLLESDLPNSRFRAELSFDAPFLPINATLINVLYFMSIVGRGDFDEYLQPRTYSAPIYGQVQIKTYEWMEARFLLWGIYTAATDMIRFSRFHNAMVKLYWDNSIVGQINLMVKPGISSLDTTRNGTRSVINDSEELRLANTGRKSTQAFVERLDTSPVQNITGSDTADNVSVINLAKTWNATLSITSTSPTLLPPNALLSPRLTIDFDRVAGAAQLRRNDVFLTFYTAMLHVAMFPAEDDMQPFNSMSPTANLRVHMFETGIGCLNEQVITALAYVPQYMTEHPGFGYHETNFNVKLSGVRACRGSILDSVLSAG</sequence>
<dbReference type="EMBL" id="JACCJC010000066">
    <property type="protein sequence ID" value="KAF6230558.1"/>
    <property type="molecule type" value="Genomic_DNA"/>
</dbReference>
<accession>A0A8H6FL73</accession>
<proteinExistence type="predicted"/>
<dbReference type="AlphaFoldDB" id="A0A8H6FL73"/>
<dbReference type="OrthoDB" id="5392313at2759"/>
<dbReference type="Proteomes" id="UP000578531">
    <property type="component" value="Unassembled WGS sequence"/>
</dbReference>
<organism evidence="1 2">
    <name type="scientific">Letharia columbiana</name>
    <dbReference type="NCBI Taxonomy" id="112416"/>
    <lineage>
        <taxon>Eukaryota</taxon>
        <taxon>Fungi</taxon>
        <taxon>Dikarya</taxon>
        <taxon>Ascomycota</taxon>
        <taxon>Pezizomycotina</taxon>
        <taxon>Lecanoromycetes</taxon>
        <taxon>OSLEUM clade</taxon>
        <taxon>Lecanoromycetidae</taxon>
        <taxon>Lecanorales</taxon>
        <taxon>Lecanorineae</taxon>
        <taxon>Parmeliaceae</taxon>
        <taxon>Letharia</taxon>
    </lineage>
</organism>
<gene>
    <name evidence="1" type="ORF">HO173_011095</name>
</gene>
<evidence type="ECO:0000313" key="2">
    <source>
        <dbReference type="Proteomes" id="UP000578531"/>
    </source>
</evidence>
<keyword evidence="2" id="KW-1185">Reference proteome</keyword>
<reference evidence="1 2" key="1">
    <citation type="journal article" date="2020" name="Genomics">
        <title>Complete, high-quality genomes from long-read metagenomic sequencing of two wolf lichen thalli reveals enigmatic genome architecture.</title>
        <authorList>
            <person name="McKenzie S.K."/>
            <person name="Walston R.F."/>
            <person name="Allen J.L."/>
        </authorList>
    </citation>
    <scope>NUCLEOTIDE SEQUENCE [LARGE SCALE GENOMIC DNA]</scope>
    <source>
        <strain evidence="1">WasteWater2</strain>
    </source>
</reference>
<protein>
    <submittedName>
        <fullName evidence="1">Uncharacterized protein</fullName>
    </submittedName>
</protein>